<evidence type="ECO:0000313" key="2">
    <source>
        <dbReference type="EMBL" id="KAJ7314186.1"/>
    </source>
</evidence>
<gene>
    <name evidence="2" type="ORF">DFH08DRAFT_821549</name>
</gene>
<keyword evidence="3" id="KW-1185">Reference proteome</keyword>
<name>A0AAD6Z9P1_9AGAR</name>
<feature type="compositionally biased region" description="Polar residues" evidence="1">
    <location>
        <begin position="1"/>
        <end position="18"/>
    </location>
</feature>
<accession>A0AAD6Z9P1</accession>
<protein>
    <submittedName>
        <fullName evidence="2">Uncharacterized protein</fullName>
    </submittedName>
</protein>
<feature type="region of interest" description="Disordered" evidence="1">
    <location>
        <begin position="1"/>
        <end position="68"/>
    </location>
</feature>
<sequence length="133" mass="13983">MSFSKGGQWTPSESSAKSSGKHPKHTLSELAAVIQGDTRTQWRPLDSTGIMVVGSGGRHRPMPTSADEPVATSAYITATASLGTAHDGNAAESGRRVETGGTKKYTGIRRVKHRTVVTASNLPVVGHRGFEGL</sequence>
<organism evidence="2 3">
    <name type="scientific">Mycena albidolilacea</name>
    <dbReference type="NCBI Taxonomy" id="1033008"/>
    <lineage>
        <taxon>Eukaryota</taxon>
        <taxon>Fungi</taxon>
        <taxon>Dikarya</taxon>
        <taxon>Basidiomycota</taxon>
        <taxon>Agaricomycotina</taxon>
        <taxon>Agaricomycetes</taxon>
        <taxon>Agaricomycetidae</taxon>
        <taxon>Agaricales</taxon>
        <taxon>Marasmiineae</taxon>
        <taxon>Mycenaceae</taxon>
        <taxon>Mycena</taxon>
    </lineage>
</organism>
<evidence type="ECO:0000256" key="1">
    <source>
        <dbReference type="SAM" id="MobiDB-lite"/>
    </source>
</evidence>
<evidence type="ECO:0000313" key="3">
    <source>
        <dbReference type="Proteomes" id="UP001218218"/>
    </source>
</evidence>
<dbReference type="EMBL" id="JARIHO010000068">
    <property type="protein sequence ID" value="KAJ7314186.1"/>
    <property type="molecule type" value="Genomic_DNA"/>
</dbReference>
<reference evidence="2" key="1">
    <citation type="submission" date="2023-03" db="EMBL/GenBank/DDBJ databases">
        <title>Massive genome expansion in bonnet fungi (Mycena s.s.) driven by repeated elements and novel gene families across ecological guilds.</title>
        <authorList>
            <consortium name="Lawrence Berkeley National Laboratory"/>
            <person name="Harder C.B."/>
            <person name="Miyauchi S."/>
            <person name="Viragh M."/>
            <person name="Kuo A."/>
            <person name="Thoen E."/>
            <person name="Andreopoulos B."/>
            <person name="Lu D."/>
            <person name="Skrede I."/>
            <person name="Drula E."/>
            <person name="Henrissat B."/>
            <person name="Morin E."/>
            <person name="Kohler A."/>
            <person name="Barry K."/>
            <person name="LaButti K."/>
            <person name="Morin E."/>
            <person name="Salamov A."/>
            <person name="Lipzen A."/>
            <person name="Mereny Z."/>
            <person name="Hegedus B."/>
            <person name="Baldrian P."/>
            <person name="Stursova M."/>
            <person name="Weitz H."/>
            <person name="Taylor A."/>
            <person name="Grigoriev I.V."/>
            <person name="Nagy L.G."/>
            <person name="Martin F."/>
            <person name="Kauserud H."/>
        </authorList>
    </citation>
    <scope>NUCLEOTIDE SEQUENCE</scope>
    <source>
        <strain evidence="2">CBHHK002</strain>
    </source>
</reference>
<comment type="caution">
    <text evidence="2">The sequence shown here is derived from an EMBL/GenBank/DDBJ whole genome shotgun (WGS) entry which is preliminary data.</text>
</comment>
<proteinExistence type="predicted"/>
<dbReference type="Proteomes" id="UP001218218">
    <property type="component" value="Unassembled WGS sequence"/>
</dbReference>
<dbReference type="AlphaFoldDB" id="A0AAD6Z9P1"/>